<dbReference type="Pfam" id="PF01145">
    <property type="entry name" value="Band_7"/>
    <property type="match status" value="1"/>
</dbReference>
<evidence type="ECO:0000256" key="1">
    <source>
        <dbReference type="ARBA" id="ARBA00004167"/>
    </source>
</evidence>
<feature type="coiled-coil region" evidence="2">
    <location>
        <begin position="201"/>
        <end position="228"/>
    </location>
</feature>
<dbReference type="OrthoDB" id="9812991at2"/>
<dbReference type="InterPro" id="IPR036013">
    <property type="entry name" value="Band_7/SPFH_dom_sf"/>
</dbReference>
<dbReference type="PRINTS" id="PR00679">
    <property type="entry name" value="PROHIBITIN"/>
</dbReference>
<organism evidence="4 5">
    <name type="scientific">Permianibacter aggregans</name>
    <dbReference type="NCBI Taxonomy" id="1510150"/>
    <lineage>
        <taxon>Bacteria</taxon>
        <taxon>Pseudomonadati</taxon>
        <taxon>Pseudomonadota</taxon>
        <taxon>Gammaproteobacteria</taxon>
        <taxon>Pseudomonadales</taxon>
        <taxon>Pseudomonadaceae</taxon>
        <taxon>Permianibacter</taxon>
    </lineage>
</organism>
<evidence type="ECO:0000259" key="3">
    <source>
        <dbReference type="SMART" id="SM00244"/>
    </source>
</evidence>
<evidence type="ECO:0000313" key="4">
    <source>
        <dbReference type="EMBL" id="TDQ49524.1"/>
    </source>
</evidence>
<dbReference type="GO" id="GO:0006508">
    <property type="term" value="P:proteolysis"/>
    <property type="evidence" value="ECO:0007669"/>
    <property type="project" value="UniProtKB-KW"/>
</dbReference>
<accession>A0A4R6V0K3</accession>
<sequence>MIKIISKLLFAALVVAGVLMFGGCAEIIDAGHRGVKVRFGEVEQETLKEGFYWYNPLTTTIVEIDTRIKSWKENTQAYTKDVQQADINFTINFRLAGDSVHLTYQEVGKDWDDKLLPQVVFGTIKEVIGKQTAEALITNRSVAQEEVLRELKEAMEKHRIVLINFEFNDISYTDAFERAIEAKVIATQRAIEEENRTRQIEEQAKQKVIAAKAEAESIQIRAAALEQNPRLVELEAVQKWDGKLPQITGSAVPFISLPETGEKNKR</sequence>
<dbReference type="PANTHER" id="PTHR23222:SF0">
    <property type="entry name" value="PROHIBITIN 1"/>
    <property type="match status" value="1"/>
</dbReference>
<dbReference type="RefSeq" id="WP_133589187.1">
    <property type="nucleotide sequence ID" value="NZ_CP037953.1"/>
</dbReference>
<dbReference type="Proteomes" id="UP000295375">
    <property type="component" value="Unassembled WGS sequence"/>
</dbReference>
<dbReference type="Gene3D" id="3.30.479.30">
    <property type="entry name" value="Band 7 domain"/>
    <property type="match status" value="1"/>
</dbReference>
<dbReference type="SUPFAM" id="SSF117892">
    <property type="entry name" value="Band 7/SPFH domain"/>
    <property type="match status" value="1"/>
</dbReference>
<dbReference type="SMART" id="SM00244">
    <property type="entry name" value="PHB"/>
    <property type="match status" value="1"/>
</dbReference>
<reference evidence="4 5" key="1">
    <citation type="submission" date="2019-03" db="EMBL/GenBank/DDBJ databases">
        <title>Genomic Encyclopedia of Type Strains, Phase IV (KMG-IV): sequencing the most valuable type-strain genomes for metagenomic binning, comparative biology and taxonomic classification.</title>
        <authorList>
            <person name="Goeker M."/>
        </authorList>
    </citation>
    <scope>NUCLEOTIDE SEQUENCE [LARGE SCALE GENOMIC DNA]</scope>
    <source>
        <strain evidence="4 5">DSM 103792</strain>
    </source>
</reference>
<gene>
    <name evidence="4" type="ORF">EV696_104230</name>
</gene>
<dbReference type="EMBL" id="SNYM01000004">
    <property type="protein sequence ID" value="TDQ49524.1"/>
    <property type="molecule type" value="Genomic_DNA"/>
</dbReference>
<comment type="caution">
    <text evidence="4">The sequence shown here is derived from an EMBL/GenBank/DDBJ whole genome shotgun (WGS) entry which is preliminary data.</text>
</comment>
<dbReference type="GO" id="GO:0016020">
    <property type="term" value="C:membrane"/>
    <property type="evidence" value="ECO:0007669"/>
    <property type="project" value="UniProtKB-SubCell"/>
</dbReference>
<keyword evidence="2" id="KW-0175">Coiled coil</keyword>
<keyword evidence="4" id="KW-0645">Protease</keyword>
<dbReference type="PROSITE" id="PS51257">
    <property type="entry name" value="PROKAR_LIPOPROTEIN"/>
    <property type="match status" value="1"/>
</dbReference>
<dbReference type="CDD" id="cd03401">
    <property type="entry name" value="SPFH_prohibitin"/>
    <property type="match status" value="1"/>
</dbReference>
<dbReference type="AlphaFoldDB" id="A0A4R6V0K3"/>
<protein>
    <submittedName>
        <fullName evidence="4">Regulator of protease activity HflC (Stomatin/prohibitin superfamily)</fullName>
    </submittedName>
</protein>
<dbReference type="InterPro" id="IPR001107">
    <property type="entry name" value="Band_7"/>
</dbReference>
<evidence type="ECO:0000256" key="2">
    <source>
        <dbReference type="SAM" id="Coils"/>
    </source>
</evidence>
<dbReference type="InterPro" id="IPR000163">
    <property type="entry name" value="Prohibitin"/>
</dbReference>
<dbReference type="GO" id="GO:0008233">
    <property type="term" value="F:peptidase activity"/>
    <property type="evidence" value="ECO:0007669"/>
    <property type="project" value="UniProtKB-KW"/>
</dbReference>
<dbReference type="PANTHER" id="PTHR23222">
    <property type="entry name" value="PROHIBITIN"/>
    <property type="match status" value="1"/>
</dbReference>
<evidence type="ECO:0000313" key="5">
    <source>
        <dbReference type="Proteomes" id="UP000295375"/>
    </source>
</evidence>
<proteinExistence type="predicted"/>
<name>A0A4R6V0K3_9GAMM</name>
<feature type="domain" description="Band 7" evidence="3">
    <location>
        <begin position="23"/>
        <end position="184"/>
    </location>
</feature>
<keyword evidence="4" id="KW-0378">Hydrolase</keyword>
<comment type="subcellular location">
    <subcellularLocation>
        <location evidence="1">Membrane</location>
        <topology evidence="1">Single-pass membrane protein</topology>
    </subcellularLocation>
</comment>
<keyword evidence="5" id="KW-1185">Reference proteome</keyword>